<dbReference type="OrthoDB" id="9808167at2"/>
<evidence type="ECO:0000256" key="3">
    <source>
        <dbReference type="ARBA" id="ARBA00006753"/>
    </source>
</evidence>
<feature type="active site" description="Proton donor" evidence="12">
    <location>
        <position position="203"/>
    </location>
</feature>
<feature type="domain" description="Homoserine dehydrogenase catalytic" evidence="16">
    <location>
        <begin position="135"/>
        <end position="313"/>
    </location>
</feature>
<evidence type="ECO:0000256" key="7">
    <source>
        <dbReference type="ARBA" id="ARBA00022697"/>
    </source>
</evidence>
<comment type="pathway">
    <text evidence="1 14">Amino-acid biosynthesis; L-threonine biosynthesis; L-threonine from L-aspartate: step 3/5.</text>
</comment>
<dbReference type="Gene3D" id="3.40.50.720">
    <property type="entry name" value="NAD(P)-binding Rossmann-like Domain"/>
    <property type="match status" value="1"/>
</dbReference>
<dbReference type="PATRIC" id="fig|1423748.3.peg.1194"/>
<dbReference type="AlphaFoldDB" id="A0A0R1NYL3"/>
<name>A0A0R1NYL3_9LACO</name>
<evidence type="ECO:0000256" key="9">
    <source>
        <dbReference type="ARBA" id="ARBA00023053"/>
    </source>
</evidence>
<dbReference type="PANTHER" id="PTHR43331:SF1">
    <property type="entry name" value="HOMOSERINE DEHYDROGENASE"/>
    <property type="match status" value="1"/>
</dbReference>
<dbReference type="eggNOG" id="COG0460">
    <property type="taxonomic scope" value="Bacteria"/>
</dbReference>
<dbReference type="UniPathway" id="UPA00051">
    <property type="reaction ID" value="UER00465"/>
</dbReference>
<dbReference type="Pfam" id="PF00742">
    <property type="entry name" value="Homoserine_dh"/>
    <property type="match status" value="1"/>
</dbReference>
<evidence type="ECO:0000256" key="11">
    <source>
        <dbReference type="ARBA" id="ARBA00048841"/>
    </source>
</evidence>
<dbReference type="RefSeq" id="WP_025005636.1">
    <property type="nucleotide sequence ID" value="NZ_AZEL01000041.1"/>
</dbReference>
<feature type="binding site" evidence="13">
    <location>
        <position position="188"/>
    </location>
    <ligand>
        <name>L-homoserine</name>
        <dbReference type="ChEBI" id="CHEBI:57476"/>
    </ligand>
</feature>
<comment type="catalytic activity">
    <reaction evidence="11">
        <text>L-homoserine + NADP(+) = L-aspartate 4-semialdehyde + NADPH + H(+)</text>
        <dbReference type="Rhea" id="RHEA:15761"/>
        <dbReference type="ChEBI" id="CHEBI:15378"/>
        <dbReference type="ChEBI" id="CHEBI:57476"/>
        <dbReference type="ChEBI" id="CHEBI:57783"/>
        <dbReference type="ChEBI" id="CHEBI:58349"/>
        <dbReference type="ChEBI" id="CHEBI:537519"/>
        <dbReference type="EC" id="1.1.1.3"/>
    </reaction>
    <physiologicalReaction direction="right-to-left" evidence="11">
        <dbReference type="Rhea" id="RHEA:15763"/>
    </physiologicalReaction>
</comment>
<evidence type="ECO:0000256" key="10">
    <source>
        <dbReference type="ARBA" id="ARBA00023167"/>
    </source>
</evidence>
<dbReference type="Gene3D" id="3.30.70.260">
    <property type="match status" value="1"/>
</dbReference>
<evidence type="ECO:0000256" key="5">
    <source>
        <dbReference type="ARBA" id="ARBA00013376"/>
    </source>
</evidence>
<evidence type="ECO:0000313" key="18">
    <source>
        <dbReference type="EMBL" id="KRL22019.1"/>
    </source>
</evidence>
<dbReference type="GO" id="GO:0004412">
    <property type="term" value="F:homoserine dehydrogenase activity"/>
    <property type="evidence" value="ECO:0007669"/>
    <property type="project" value="UniProtKB-EC"/>
</dbReference>
<dbReference type="PANTHER" id="PTHR43331">
    <property type="entry name" value="HOMOSERINE DEHYDROGENASE"/>
    <property type="match status" value="1"/>
</dbReference>
<feature type="binding site" evidence="13">
    <location>
        <begin position="8"/>
        <end position="15"/>
    </location>
    <ligand>
        <name>NADP(+)</name>
        <dbReference type="ChEBI" id="CHEBI:58349"/>
    </ligand>
</feature>
<evidence type="ECO:0000256" key="8">
    <source>
        <dbReference type="ARBA" id="ARBA00023002"/>
    </source>
</evidence>
<dbReference type="InterPro" id="IPR036291">
    <property type="entry name" value="NAD(P)-bd_dom_sf"/>
</dbReference>
<dbReference type="FunFam" id="3.30.360.10:FF:000005">
    <property type="entry name" value="Homoserine dehydrogenase"/>
    <property type="match status" value="1"/>
</dbReference>
<dbReference type="GO" id="GO:0009088">
    <property type="term" value="P:threonine biosynthetic process"/>
    <property type="evidence" value="ECO:0007669"/>
    <property type="project" value="UniProtKB-UniPathway"/>
</dbReference>
<dbReference type="NCBIfam" id="NF004976">
    <property type="entry name" value="PRK06349.1"/>
    <property type="match status" value="1"/>
</dbReference>
<evidence type="ECO:0000256" key="4">
    <source>
        <dbReference type="ARBA" id="ARBA00013213"/>
    </source>
</evidence>
<gene>
    <name evidence="18" type="ORF">FC37_GL001136</name>
</gene>
<dbReference type="EMBL" id="AZEL01000041">
    <property type="protein sequence ID" value="KRL22019.1"/>
    <property type="molecule type" value="Genomic_DNA"/>
</dbReference>
<comment type="caution">
    <text evidence="18">The sequence shown here is derived from an EMBL/GenBank/DDBJ whole genome shotgun (WGS) entry which is preliminary data.</text>
</comment>
<dbReference type="Proteomes" id="UP000051311">
    <property type="component" value="Unassembled WGS sequence"/>
</dbReference>
<comment type="pathway">
    <text evidence="2 14">Amino-acid biosynthesis; L-methionine biosynthesis via de novo pathway; L-homoserine from L-aspartate: step 3/3.</text>
</comment>
<dbReference type="PIRSF" id="PIRSF000098">
    <property type="entry name" value="Homoser_dehydrog"/>
    <property type="match status" value="1"/>
</dbReference>
<evidence type="ECO:0000256" key="2">
    <source>
        <dbReference type="ARBA" id="ARBA00005062"/>
    </source>
</evidence>
<dbReference type="InterPro" id="IPR016204">
    <property type="entry name" value="HDH"/>
</dbReference>
<proteinExistence type="inferred from homology"/>
<reference evidence="18 19" key="1">
    <citation type="journal article" date="2015" name="Genome Announc.">
        <title>Expanding the biotechnology potential of lactobacilli through comparative genomics of 213 strains and associated genera.</title>
        <authorList>
            <person name="Sun Z."/>
            <person name="Harris H.M."/>
            <person name="McCann A."/>
            <person name="Guo C."/>
            <person name="Argimon S."/>
            <person name="Zhang W."/>
            <person name="Yang X."/>
            <person name="Jeffery I.B."/>
            <person name="Cooney J.C."/>
            <person name="Kagawa T.F."/>
            <person name="Liu W."/>
            <person name="Song Y."/>
            <person name="Salvetti E."/>
            <person name="Wrobel A."/>
            <person name="Rasinkangas P."/>
            <person name="Parkhill J."/>
            <person name="Rea M.C."/>
            <person name="O'Sullivan O."/>
            <person name="Ritari J."/>
            <person name="Douillard F.P."/>
            <person name="Paul Ross R."/>
            <person name="Yang R."/>
            <person name="Briner A.E."/>
            <person name="Felis G.E."/>
            <person name="de Vos W.M."/>
            <person name="Barrangou R."/>
            <person name="Klaenhammer T.R."/>
            <person name="Caufield P.W."/>
            <person name="Cui Y."/>
            <person name="Zhang H."/>
            <person name="O'Toole P.W."/>
        </authorList>
    </citation>
    <scope>NUCLEOTIDE SEQUENCE [LARGE SCALE GENOMIC DNA]</scope>
    <source>
        <strain evidence="18 19">DSM 10532</strain>
    </source>
</reference>
<keyword evidence="7 14" id="KW-0791">Threonine biosynthesis</keyword>
<keyword evidence="8 14" id="KW-0560">Oxidoreductase</keyword>
<evidence type="ECO:0000259" key="16">
    <source>
        <dbReference type="Pfam" id="PF00742"/>
    </source>
</evidence>
<feature type="binding site" evidence="13">
    <location>
        <position position="103"/>
    </location>
    <ligand>
        <name>NADPH</name>
        <dbReference type="ChEBI" id="CHEBI:57783"/>
    </ligand>
</feature>
<keyword evidence="6 14" id="KW-0028">Amino-acid biosynthesis</keyword>
<evidence type="ECO:0000259" key="17">
    <source>
        <dbReference type="Pfam" id="PF03447"/>
    </source>
</evidence>
<evidence type="ECO:0000256" key="1">
    <source>
        <dbReference type="ARBA" id="ARBA00005056"/>
    </source>
</evidence>
<keyword evidence="9" id="KW-0915">Sodium</keyword>
<dbReference type="Pfam" id="PF03447">
    <property type="entry name" value="NAD_binding_3"/>
    <property type="match status" value="1"/>
</dbReference>
<sequence>MTIKIALLGLGTVGSGILDIIKSDNGKIEQTSGQKIVVKKALVRNKEKYQKFAHSVNIITDFNDILSDPEIEIVAELMGGLHPAKEYISEALRAGKNVVTANKDLMAAFGTELIKLAQDNRCDLMYDASVAGGIPILRTLSDSYVGDHILEIQGIVNGTTNYILSQMNKKGLSYETALKHAQELGFAEADPTNDVTGKDAAYKMILLCQFAFGAHVKITDFNVEGIDHLQDFDLQQVKELGYPIKLIGIAKKVADKLFVEVAPCLLPADSLMANIENEINALQIKSRNLGTALLTGPGAGSLATANSVMNDIVSEVKNLVNKTNGQLFNRFSSKDSLIITKDIKNPYYLSFKQEKVAHLTNILDELGIEIQELKQIEDRTIVITKAINQLQLEKLSAANVKLMAKYKIL</sequence>
<dbReference type="GO" id="GO:0050661">
    <property type="term" value="F:NADP binding"/>
    <property type="evidence" value="ECO:0007669"/>
    <property type="project" value="InterPro"/>
</dbReference>
<dbReference type="InterPro" id="IPR019811">
    <property type="entry name" value="HDH_CS"/>
</dbReference>
<evidence type="ECO:0000256" key="6">
    <source>
        <dbReference type="ARBA" id="ARBA00022605"/>
    </source>
</evidence>
<protein>
    <recommendedName>
        <fullName evidence="5 14">Homoserine dehydrogenase</fullName>
        <ecNumber evidence="4 14">1.1.1.3</ecNumber>
    </recommendedName>
</protein>
<dbReference type="SUPFAM" id="SSF51735">
    <property type="entry name" value="NAD(P)-binding Rossmann-fold domains"/>
    <property type="match status" value="1"/>
</dbReference>
<dbReference type="PROSITE" id="PS01042">
    <property type="entry name" value="HOMOSER_DHGENASE"/>
    <property type="match status" value="1"/>
</dbReference>
<comment type="similarity">
    <text evidence="3 15">Belongs to the homoserine dehydrogenase family.</text>
</comment>
<accession>A0A0R1NYL3</accession>
<evidence type="ECO:0000256" key="13">
    <source>
        <dbReference type="PIRSR" id="PIRSR000098-2"/>
    </source>
</evidence>
<dbReference type="GO" id="GO:0009086">
    <property type="term" value="P:methionine biosynthetic process"/>
    <property type="evidence" value="ECO:0007669"/>
    <property type="project" value="UniProtKB-KW"/>
</dbReference>
<organism evidence="18 19">
    <name type="scientific">Lactobacillus gallinarum DSM 10532 = JCM 2011</name>
    <dbReference type="NCBI Taxonomy" id="1423748"/>
    <lineage>
        <taxon>Bacteria</taxon>
        <taxon>Bacillati</taxon>
        <taxon>Bacillota</taxon>
        <taxon>Bacilli</taxon>
        <taxon>Lactobacillales</taxon>
        <taxon>Lactobacillaceae</taxon>
        <taxon>Lactobacillus</taxon>
    </lineage>
</organism>
<evidence type="ECO:0000256" key="15">
    <source>
        <dbReference type="RuleBase" id="RU004171"/>
    </source>
</evidence>
<dbReference type="InterPro" id="IPR005106">
    <property type="entry name" value="Asp/hSer_DH_NAD-bd"/>
</dbReference>
<dbReference type="SUPFAM" id="SSF55347">
    <property type="entry name" value="Glyceraldehyde-3-phosphate dehydrogenase-like, C-terminal domain"/>
    <property type="match status" value="1"/>
</dbReference>
<evidence type="ECO:0000256" key="14">
    <source>
        <dbReference type="RuleBase" id="RU000579"/>
    </source>
</evidence>
<dbReference type="Gene3D" id="3.30.360.10">
    <property type="entry name" value="Dihydrodipicolinate Reductase, domain 2"/>
    <property type="match status" value="1"/>
</dbReference>
<feature type="domain" description="Aspartate/homoserine dehydrogenase NAD-binding" evidence="17">
    <location>
        <begin position="9"/>
        <end position="126"/>
    </location>
</feature>
<evidence type="ECO:0000313" key="19">
    <source>
        <dbReference type="Proteomes" id="UP000051311"/>
    </source>
</evidence>
<evidence type="ECO:0000256" key="12">
    <source>
        <dbReference type="PIRSR" id="PIRSR000098-1"/>
    </source>
</evidence>
<dbReference type="UniPathway" id="UPA00050">
    <property type="reaction ID" value="UER00063"/>
</dbReference>
<keyword evidence="13 14" id="KW-0521">NADP</keyword>
<dbReference type="InterPro" id="IPR001342">
    <property type="entry name" value="HDH_cat"/>
</dbReference>
<dbReference type="STRING" id="1423748.FC37_GL001136"/>
<keyword evidence="10 14" id="KW-0486">Methionine biosynthesis</keyword>
<dbReference type="EC" id="1.1.1.3" evidence="4 14"/>